<accession>A0ABR1QAV7</accession>
<dbReference type="Proteomes" id="UP001391051">
    <property type="component" value="Unassembled WGS sequence"/>
</dbReference>
<name>A0ABR1QAV7_9PEZI</name>
<gene>
    <name evidence="3" type="ORF">PG986_006843</name>
</gene>
<evidence type="ECO:0000313" key="4">
    <source>
        <dbReference type="Proteomes" id="UP001391051"/>
    </source>
</evidence>
<feature type="compositionally biased region" description="Basic and acidic residues" evidence="1">
    <location>
        <begin position="32"/>
        <end position="41"/>
    </location>
</feature>
<protein>
    <recommendedName>
        <fullName evidence="2">Ubiquitin-like domain-containing protein</fullName>
    </recommendedName>
</protein>
<comment type="caution">
    <text evidence="3">The sequence shown here is derived from an EMBL/GenBank/DDBJ whole genome shotgun (WGS) entry which is preliminary data.</text>
</comment>
<dbReference type="Gene3D" id="3.10.20.90">
    <property type="entry name" value="Phosphatidylinositol 3-kinase Catalytic Subunit, Chain A, domain 1"/>
    <property type="match status" value="1"/>
</dbReference>
<dbReference type="Pfam" id="PF11976">
    <property type="entry name" value="Rad60-SLD"/>
    <property type="match status" value="1"/>
</dbReference>
<feature type="compositionally biased region" description="Low complexity" evidence="1">
    <location>
        <begin position="141"/>
        <end position="161"/>
    </location>
</feature>
<dbReference type="InterPro" id="IPR029071">
    <property type="entry name" value="Ubiquitin-like_domsf"/>
</dbReference>
<feature type="domain" description="Ubiquitin-like" evidence="2">
    <location>
        <begin position="411"/>
        <end position="483"/>
    </location>
</feature>
<dbReference type="SUPFAM" id="SSF54236">
    <property type="entry name" value="Ubiquitin-like"/>
    <property type="match status" value="1"/>
</dbReference>
<feature type="region of interest" description="Disordered" evidence="1">
    <location>
        <begin position="1"/>
        <end position="232"/>
    </location>
</feature>
<evidence type="ECO:0000313" key="3">
    <source>
        <dbReference type="EMBL" id="KAK7951115.1"/>
    </source>
</evidence>
<dbReference type="InterPro" id="IPR000626">
    <property type="entry name" value="Ubiquitin-like_dom"/>
</dbReference>
<dbReference type="InterPro" id="IPR022617">
    <property type="entry name" value="Rad60/SUMO-like_dom"/>
</dbReference>
<keyword evidence="4" id="KW-1185">Reference proteome</keyword>
<reference evidence="3 4" key="1">
    <citation type="submission" date="2023-01" db="EMBL/GenBank/DDBJ databases">
        <title>Analysis of 21 Apiospora genomes using comparative genomics revels a genus with tremendous synthesis potential of carbohydrate active enzymes and secondary metabolites.</title>
        <authorList>
            <person name="Sorensen T."/>
        </authorList>
    </citation>
    <scope>NUCLEOTIDE SEQUENCE [LARGE SCALE GENOMIC DNA]</scope>
    <source>
        <strain evidence="3 4">CBS 24483</strain>
    </source>
</reference>
<dbReference type="RefSeq" id="XP_066699177.1">
    <property type="nucleotide sequence ID" value="XM_066843065.1"/>
</dbReference>
<dbReference type="GeneID" id="92076127"/>
<proteinExistence type="predicted"/>
<evidence type="ECO:0000259" key="2">
    <source>
        <dbReference type="PROSITE" id="PS50053"/>
    </source>
</evidence>
<evidence type="ECO:0000256" key="1">
    <source>
        <dbReference type="SAM" id="MobiDB-lite"/>
    </source>
</evidence>
<feature type="compositionally biased region" description="Basic and acidic residues" evidence="1">
    <location>
        <begin position="92"/>
        <end position="103"/>
    </location>
</feature>
<organism evidence="3 4">
    <name type="scientific">Apiospora aurea</name>
    <dbReference type="NCBI Taxonomy" id="335848"/>
    <lineage>
        <taxon>Eukaryota</taxon>
        <taxon>Fungi</taxon>
        <taxon>Dikarya</taxon>
        <taxon>Ascomycota</taxon>
        <taxon>Pezizomycotina</taxon>
        <taxon>Sordariomycetes</taxon>
        <taxon>Xylariomycetidae</taxon>
        <taxon>Amphisphaeriales</taxon>
        <taxon>Apiosporaceae</taxon>
        <taxon>Apiospora</taxon>
    </lineage>
</organism>
<dbReference type="EMBL" id="JAQQWE010000005">
    <property type="protein sequence ID" value="KAK7951115.1"/>
    <property type="molecule type" value="Genomic_DNA"/>
</dbReference>
<dbReference type="PROSITE" id="PS50053">
    <property type="entry name" value="UBIQUITIN_2"/>
    <property type="match status" value="1"/>
</dbReference>
<sequence>MPGPDAPRERKLPFKRTVKRKSVETPTNNSKSESDGIDLFRRSGALFDKFQQQESATKAQRRKASNVDEDAAADSEIQAQLLRDSQSASGKARIDSVDRDLKRQCISLSDDEDEPSSRPSTQRSPRKSSHAPLDRSPSKFRQSTRTATSSTPTRARPTQSSGIRADVIALDSSGDEEDYKPPQSRNKAREAVRDTTVAEETPASQPRSPRAGHSDTESDLDPIEPDGTQSDPLAARFIEEARERMRKERLAREANSAATESPAPMEVVEMYIESHLEGTSNMRVKVHLLQKLGVVKNSWVGYNQKKKMPVTESVLNEMFFTWRGNKLYDFTTLASLDIKRRGDGHLYLSRETKRDGFEGWDKVHIEAWTSELFVEHQKEKEKERLRQLGDLPDDEQETEPVPEPAAKVAAIKVILKSKDHGTQNLTVPMDVEVAKLSLAFRTMKKIPEEQEIVLHFDGEVLDEESTIDEAGIEDMDSIEVHIK</sequence>
<feature type="compositionally biased region" description="Basic and acidic residues" evidence="1">
    <location>
        <begin position="1"/>
        <end position="12"/>
    </location>
</feature>